<comment type="caution">
    <text evidence="2">The sequence shown here is derived from an EMBL/GenBank/DDBJ whole genome shotgun (WGS) entry which is preliminary data.</text>
</comment>
<protein>
    <submittedName>
        <fullName evidence="2">Uncharacterized protein</fullName>
    </submittedName>
</protein>
<evidence type="ECO:0000313" key="2">
    <source>
        <dbReference type="EMBL" id="GIJ19101.1"/>
    </source>
</evidence>
<name>A0ABQ4IMS1_9ACTN</name>
<dbReference type="Proteomes" id="UP000647860">
    <property type="component" value="Unassembled WGS sequence"/>
</dbReference>
<reference evidence="2 3" key="1">
    <citation type="submission" date="2021-01" db="EMBL/GenBank/DDBJ databases">
        <title>Whole genome shotgun sequence of Verrucosispora gifhornensis NBRC 16317.</title>
        <authorList>
            <person name="Komaki H."/>
            <person name="Tamura T."/>
        </authorList>
    </citation>
    <scope>NUCLEOTIDE SEQUENCE [LARGE SCALE GENOMIC DNA]</scope>
    <source>
        <strain evidence="2 3">NBRC 16317</strain>
    </source>
</reference>
<feature type="compositionally biased region" description="Basic and acidic residues" evidence="1">
    <location>
        <begin position="97"/>
        <end position="110"/>
    </location>
</feature>
<proteinExistence type="predicted"/>
<feature type="region of interest" description="Disordered" evidence="1">
    <location>
        <begin position="24"/>
        <end position="43"/>
    </location>
</feature>
<feature type="region of interest" description="Disordered" evidence="1">
    <location>
        <begin position="88"/>
        <end position="117"/>
    </location>
</feature>
<accession>A0ABQ4IMS1</accession>
<gene>
    <name evidence="2" type="ORF">Vgi01_57850</name>
</gene>
<keyword evidence="3" id="KW-1185">Reference proteome</keyword>
<evidence type="ECO:0000256" key="1">
    <source>
        <dbReference type="SAM" id="MobiDB-lite"/>
    </source>
</evidence>
<dbReference type="EMBL" id="BOPA01000064">
    <property type="protein sequence ID" value="GIJ19101.1"/>
    <property type="molecule type" value="Genomic_DNA"/>
</dbReference>
<organism evidence="2 3">
    <name type="scientific">Micromonospora gifhornensis</name>
    <dbReference type="NCBI Taxonomy" id="84594"/>
    <lineage>
        <taxon>Bacteria</taxon>
        <taxon>Bacillati</taxon>
        <taxon>Actinomycetota</taxon>
        <taxon>Actinomycetes</taxon>
        <taxon>Micromonosporales</taxon>
        <taxon>Micromonosporaceae</taxon>
        <taxon>Micromonospora</taxon>
    </lineage>
</organism>
<evidence type="ECO:0000313" key="3">
    <source>
        <dbReference type="Proteomes" id="UP000647860"/>
    </source>
</evidence>
<sequence>MLDGVGGQLGGEQKCLVEQFVQVSLGEHGPHDGPRRRRRTTIRRQPDTSYVLVWASGRRGPRLRCHPRILHRHPWCAKPIGVRVRNPGGDASWRFRGHGDNDGVTRREPVDPEVSEE</sequence>